<keyword evidence="2" id="KW-1185">Reference proteome</keyword>
<dbReference type="PANTHER" id="PTHR34663">
    <property type="entry name" value="OS06G0637400 PROTEIN"/>
    <property type="match status" value="1"/>
</dbReference>
<evidence type="ECO:0000313" key="2">
    <source>
        <dbReference type="Proteomes" id="UP000029981"/>
    </source>
</evidence>
<proteinExistence type="predicted"/>
<evidence type="ECO:0000313" key="1">
    <source>
        <dbReference type="EMBL" id="KGN48559.1"/>
    </source>
</evidence>
<reference evidence="1 2" key="3">
    <citation type="journal article" date="2010" name="BMC Genomics">
        <title>Transcriptome sequencing and comparative analysis of cucumber flowers with different sex types.</title>
        <authorList>
            <person name="Guo S."/>
            <person name="Zheng Y."/>
            <person name="Joung J.G."/>
            <person name="Liu S."/>
            <person name="Zhang Z."/>
            <person name="Crasta O.R."/>
            <person name="Sobral B.W."/>
            <person name="Xu Y."/>
            <person name="Huang S."/>
            <person name="Fei Z."/>
        </authorList>
    </citation>
    <scope>NUCLEOTIDE SEQUENCE [LARGE SCALE GENOMIC DNA]</scope>
    <source>
        <strain evidence="2">cv. 9930</strain>
    </source>
</reference>
<dbReference type="InterPro" id="IPR044700">
    <property type="entry name" value="PIP2/PIPL1"/>
</dbReference>
<dbReference type="OMA" id="GHRHITS"/>
<gene>
    <name evidence="1" type="ORF">Csa_6G491710</name>
</gene>
<dbReference type="PANTHER" id="PTHR34663:SF21">
    <property type="entry name" value="PROTEIN, PUTATIVE-RELATED"/>
    <property type="match status" value="1"/>
</dbReference>
<reference evidence="1 2" key="2">
    <citation type="journal article" date="2009" name="PLoS ONE">
        <title>An integrated genetic and cytogenetic map of the cucumber genome.</title>
        <authorList>
            <person name="Ren Y."/>
            <person name="Zhang Z."/>
            <person name="Liu J."/>
            <person name="Staub J.E."/>
            <person name="Han Y."/>
            <person name="Cheng Z."/>
            <person name="Li X."/>
            <person name="Lu J."/>
            <person name="Miao H."/>
            <person name="Kang H."/>
            <person name="Xie B."/>
            <person name="Gu X."/>
            <person name="Wang X."/>
            <person name="Du Y."/>
            <person name="Jin W."/>
            <person name="Huang S."/>
        </authorList>
    </citation>
    <scope>NUCLEOTIDE SEQUENCE [LARGE SCALE GENOMIC DNA]</scope>
    <source>
        <strain evidence="2">cv. 9930</strain>
    </source>
</reference>
<reference evidence="1 2" key="1">
    <citation type="journal article" date="2009" name="Nat. Genet.">
        <title>The genome of the cucumber, Cucumis sativus L.</title>
        <authorList>
            <person name="Huang S."/>
            <person name="Li R."/>
            <person name="Zhang Z."/>
            <person name="Li L."/>
            <person name="Gu X."/>
            <person name="Fan W."/>
            <person name="Lucas W.J."/>
            <person name="Wang X."/>
            <person name="Xie B."/>
            <person name="Ni P."/>
            <person name="Ren Y."/>
            <person name="Zhu H."/>
            <person name="Li J."/>
            <person name="Lin K."/>
            <person name="Jin W."/>
            <person name="Fei Z."/>
            <person name="Li G."/>
            <person name="Staub J."/>
            <person name="Kilian A."/>
            <person name="van der Vossen E.A."/>
            <person name="Wu Y."/>
            <person name="Guo J."/>
            <person name="He J."/>
            <person name="Jia Z."/>
            <person name="Ren Y."/>
            <person name="Tian G."/>
            <person name="Lu Y."/>
            <person name="Ruan J."/>
            <person name="Qian W."/>
            <person name="Wang M."/>
            <person name="Huang Q."/>
            <person name="Li B."/>
            <person name="Xuan Z."/>
            <person name="Cao J."/>
            <person name="Asan"/>
            <person name="Wu Z."/>
            <person name="Zhang J."/>
            <person name="Cai Q."/>
            <person name="Bai Y."/>
            <person name="Zhao B."/>
            <person name="Han Y."/>
            <person name="Li Y."/>
            <person name="Li X."/>
            <person name="Wang S."/>
            <person name="Shi Q."/>
            <person name="Liu S."/>
            <person name="Cho W.K."/>
            <person name="Kim J.Y."/>
            <person name="Xu Y."/>
            <person name="Heller-Uszynska K."/>
            <person name="Miao H."/>
            <person name="Cheng Z."/>
            <person name="Zhang S."/>
            <person name="Wu J."/>
            <person name="Yang Y."/>
            <person name="Kang H."/>
            <person name="Li M."/>
            <person name="Liang H."/>
            <person name="Ren X."/>
            <person name="Shi Z."/>
            <person name="Wen M."/>
            <person name="Jian M."/>
            <person name="Yang H."/>
            <person name="Zhang G."/>
            <person name="Yang Z."/>
            <person name="Chen R."/>
            <person name="Liu S."/>
            <person name="Li J."/>
            <person name="Ma L."/>
            <person name="Liu H."/>
            <person name="Zhou Y."/>
            <person name="Zhao J."/>
            <person name="Fang X."/>
            <person name="Li G."/>
            <person name="Fang L."/>
            <person name="Li Y."/>
            <person name="Liu D."/>
            <person name="Zheng H."/>
            <person name="Zhang Y."/>
            <person name="Qin N."/>
            <person name="Li Z."/>
            <person name="Yang G."/>
            <person name="Yang S."/>
            <person name="Bolund L."/>
            <person name="Kristiansen K."/>
            <person name="Zheng H."/>
            <person name="Li S."/>
            <person name="Zhang X."/>
            <person name="Yang H."/>
            <person name="Wang J."/>
            <person name="Sun R."/>
            <person name="Zhang B."/>
            <person name="Jiang S."/>
            <person name="Wang J."/>
            <person name="Du Y."/>
            <person name="Li S."/>
        </authorList>
    </citation>
    <scope>NUCLEOTIDE SEQUENCE [LARGE SCALE GENOMIC DNA]</scope>
    <source>
        <strain evidence="2">cv. 9930</strain>
    </source>
</reference>
<accession>A0A0A0KIE2</accession>
<dbReference type="GO" id="GO:0045087">
    <property type="term" value="P:innate immune response"/>
    <property type="evidence" value="ECO:0007669"/>
    <property type="project" value="InterPro"/>
</dbReference>
<dbReference type="AlphaFoldDB" id="A0A0A0KIE2"/>
<name>A0A0A0KIE2_CUCSA</name>
<protein>
    <submittedName>
        <fullName evidence="1">Uncharacterized protein</fullName>
    </submittedName>
</protein>
<dbReference type="GO" id="GO:0050793">
    <property type="term" value="P:regulation of developmental process"/>
    <property type="evidence" value="ECO:0007669"/>
    <property type="project" value="InterPro"/>
</dbReference>
<dbReference type="Proteomes" id="UP000029981">
    <property type="component" value="Chromosome 6"/>
</dbReference>
<organism evidence="1 2">
    <name type="scientific">Cucumis sativus</name>
    <name type="common">Cucumber</name>
    <dbReference type="NCBI Taxonomy" id="3659"/>
    <lineage>
        <taxon>Eukaryota</taxon>
        <taxon>Viridiplantae</taxon>
        <taxon>Streptophyta</taxon>
        <taxon>Embryophyta</taxon>
        <taxon>Tracheophyta</taxon>
        <taxon>Spermatophyta</taxon>
        <taxon>Magnoliopsida</taxon>
        <taxon>eudicotyledons</taxon>
        <taxon>Gunneridae</taxon>
        <taxon>Pentapetalae</taxon>
        <taxon>rosids</taxon>
        <taxon>fabids</taxon>
        <taxon>Cucurbitales</taxon>
        <taxon>Cucurbitaceae</taxon>
        <taxon>Benincaseae</taxon>
        <taxon>Cucumis</taxon>
    </lineage>
</organism>
<dbReference type="Gramene" id="KGN48559">
    <property type="protein sequence ID" value="KGN48559"/>
    <property type="gene ID" value="Csa_6G491710"/>
</dbReference>
<sequence length="100" mass="10217">MRSITNIFIGFILVAALLGNGGLVTVTDARPLTLMRLGSGSAATIAEDFFEGLSLGAIKQSGPSAGGDGHKFVNYDTLGGIKDSGPAPGDGHRHITSSHH</sequence>
<reference evidence="1 2" key="4">
    <citation type="journal article" date="2011" name="BMC Genomics">
        <title>RNA-Seq improves annotation of protein-coding genes in the cucumber genome.</title>
        <authorList>
            <person name="Li Z."/>
            <person name="Zhang Z."/>
            <person name="Yan P."/>
            <person name="Huang S."/>
            <person name="Fei Z."/>
            <person name="Lin K."/>
        </authorList>
    </citation>
    <scope>NUCLEOTIDE SEQUENCE [LARGE SCALE GENOMIC DNA]</scope>
    <source>
        <strain evidence="2">cv. 9930</strain>
    </source>
</reference>
<dbReference type="EMBL" id="CM002927">
    <property type="protein sequence ID" value="KGN48559.1"/>
    <property type="molecule type" value="Genomic_DNA"/>
</dbReference>
<dbReference type="STRING" id="3659.A0A0A0KIE2"/>